<dbReference type="InterPro" id="IPR001647">
    <property type="entry name" value="HTH_TetR"/>
</dbReference>
<evidence type="ECO:0000256" key="1">
    <source>
        <dbReference type="ARBA" id="ARBA00022491"/>
    </source>
</evidence>
<evidence type="ECO:0000256" key="3">
    <source>
        <dbReference type="PROSITE-ProRule" id="PRU00335"/>
    </source>
</evidence>
<protein>
    <submittedName>
        <fullName evidence="5">TetR/AcrR family transcriptional regulator</fullName>
    </submittedName>
</protein>
<gene>
    <name evidence="5" type="ORF">CWS01_14705</name>
</gene>
<dbReference type="GO" id="GO:0003677">
    <property type="term" value="F:DNA binding"/>
    <property type="evidence" value="ECO:0007669"/>
    <property type="project" value="UniProtKB-UniRule"/>
</dbReference>
<dbReference type="SUPFAM" id="SSF48498">
    <property type="entry name" value="Tetracyclin repressor-like, C-terminal domain"/>
    <property type="match status" value="1"/>
</dbReference>
<accession>A0A2N0Z087</accession>
<sequence>MARNIEKDKQMRWERKQHILECALHAIAKKGVGSVEIKDIARESKISVGSVYTYFKSKDDVLKEVVRKGQEEYRIFTKNIAENSDMNSLDKLREICTIWLDLKSNWAYTILLQSVRSNETVHGELRDTVTKRFTRNLEPISAIIREGQANGTIKDGAPLELAFYFVSLIQGLTLQRVPGYEIPVNIDVEGIIQLFAQKTY</sequence>
<proteinExistence type="predicted"/>
<feature type="DNA-binding region" description="H-T-H motif" evidence="3">
    <location>
        <begin position="36"/>
        <end position="55"/>
    </location>
</feature>
<feature type="domain" description="HTH tetR-type" evidence="4">
    <location>
        <begin position="13"/>
        <end position="73"/>
    </location>
</feature>
<evidence type="ECO:0000313" key="5">
    <source>
        <dbReference type="EMBL" id="PKG22926.1"/>
    </source>
</evidence>
<evidence type="ECO:0000256" key="2">
    <source>
        <dbReference type="ARBA" id="ARBA00023125"/>
    </source>
</evidence>
<dbReference type="PANTHER" id="PTHR43479:SF11">
    <property type="entry name" value="ACREF_ENVCD OPERON REPRESSOR-RELATED"/>
    <property type="match status" value="1"/>
</dbReference>
<evidence type="ECO:0000313" key="6">
    <source>
        <dbReference type="Proteomes" id="UP000233375"/>
    </source>
</evidence>
<evidence type="ECO:0000259" key="4">
    <source>
        <dbReference type="PROSITE" id="PS50977"/>
    </source>
</evidence>
<dbReference type="PANTHER" id="PTHR43479">
    <property type="entry name" value="ACREF/ENVCD OPERON REPRESSOR-RELATED"/>
    <property type="match status" value="1"/>
</dbReference>
<dbReference type="Gene3D" id="1.10.357.10">
    <property type="entry name" value="Tetracycline Repressor, domain 2"/>
    <property type="match status" value="1"/>
</dbReference>
<reference evidence="5 6" key="1">
    <citation type="journal article" date="2003" name="Int. J. Syst. Evol. Microbiol.">
        <title>Bacillus nealsonii sp. nov., isolated from a spacecraft-assembly facility, whose spores are gamma-radiation resistant.</title>
        <authorList>
            <person name="Venkateswaran K."/>
            <person name="Kempf M."/>
            <person name="Chen F."/>
            <person name="Satomi M."/>
            <person name="Nicholson W."/>
            <person name="Kern R."/>
        </authorList>
    </citation>
    <scope>NUCLEOTIDE SEQUENCE [LARGE SCALE GENOMIC DNA]</scope>
    <source>
        <strain evidence="5 6">FO-92</strain>
    </source>
</reference>
<keyword evidence="2 3" id="KW-0238">DNA-binding</keyword>
<dbReference type="InterPro" id="IPR050624">
    <property type="entry name" value="HTH-type_Tx_Regulator"/>
</dbReference>
<dbReference type="SUPFAM" id="SSF46689">
    <property type="entry name" value="Homeodomain-like"/>
    <property type="match status" value="1"/>
</dbReference>
<keyword evidence="6" id="KW-1185">Reference proteome</keyword>
<dbReference type="PROSITE" id="PS50977">
    <property type="entry name" value="HTH_TETR_2"/>
    <property type="match status" value="1"/>
</dbReference>
<dbReference type="InterPro" id="IPR009057">
    <property type="entry name" value="Homeodomain-like_sf"/>
</dbReference>
<dbReference type="AlphaFoldDB" id="A0A2N0Z087"/>
<dbReference type="InterPro" id="IPR036271">
    <property type="entry name" value="Tet_transcr_reg_TetR-rel_C_sf"/>
</dbReference>
<name>A0A2N0Z087_9BACI</name>
<organism evidence="5 6">
    <name type="scientific">Niallia nealsonii</name>
    <dbReference type="NCBI Taxonomy" id="115979"/>
    <lineage>
        <taxon>Bacteria</taxon>
        <taxon>Bacillati</taxon>
        <taxon>Bacillota</taxon>
        <taxon>Bacilli</taxon>
        <taxon>Bacillales</taxon>
        <taxon>Bacillaceae</taxon>
        <taxon>Niallia</taxon>
    </lineage>
</organism>
<comment type="caution">
    <text evidence="5">The sequence shown here is derived from an EMBL/GenBank/DDBJ whole genome shotgun (WGS) entry which is preliminary data.</text>
</comment>
<dbReference type="RefSeq" id="WP_101177947.1">
    <property type="nucleotide sequence ID" value="NZ_PISE01000031.1"/>
</dbReference>
<keyword evidence="1" id="KW-0678">Repressor</keyword>
<dbReference type="EMBL" id="PISE01000031">
    <property type="protein sequence ID" value="PKG22926.1"/>
    <property type="molecule type" value="Genomic_DNA"/>
</dbReference>
<dbReference type="Proteomes" id="UP000233375">
    <property type="component" value="Unassembled WGS sequence"/>
</dbReference>
<dbReference type="PRINTS" id="PR00455">
    <property type="entry name" value="HTHTETR"/>
</dbReference>
<dbReference type="OrthoDB" id="2373640at2"/>
<dbReference type="Pfam" id="PF00440">
    <property type="entry name" value="TetR_N"/>
    <property type="match status" value="1"/>
</dbReference>